<dbReference type="STRING" id="1340429.A0A2G4SJT1"/>
<proteinExistence type="predicted"/>
<accession>A0A2G4SJT1</accession>
<dbReference type="RefSeq" id="XP_023462732.1">
    <property type="nucleotide sequence ID" value="XM_023615570.1"/>
</dbReference>
<name>A0A2G4SJT1_RHIZD</name>
<keyword evidence="2" id="KW-1185">Reference proteome</keyword>
<dbReference type="EMBL" id="KZ303861">
    <property type="protein sequence ID" value="PHZ09024.1"/>
    <property type="molecule type" value="Genomic_DNA"/>
</dbReference>
<evidence type="ECO:0000313" key="2">
    <source>
        <dbReference type="Proteomes" id="UP000242254"/>
    </source>
</evidence>
<dbReference type="GeneID" id="35446558"/>
<organism evidence="1 2">
    <name type="scientific">Rhizopus microsporus ATCC 52813</name>
    <dbReference type="NCBI Taxonomy" id="1340429"/>
    <lineage>
        <taxon>Eukaryota</taxon>
        <taxon>Fungi</taxon>
        <taxon>Fungi incertae sedis</taxon>
        <taxon>Mucoromycota</taxon>
        <taxon>Mucoromycotina</taxon>
        <taxon>Mucoromycetes</taxon>
        <taxon>Mucorales</taxon>
        <taxon>Mucorineae</taxon>
        <taxon>Rhizopodaceae</taxon>
        <taxon>Rhizopus</taxon>
    </lineage>
</organism>
<evidence type="ECO:0000313" key="1">
    <source>
        <dbReference type="EMBL" id="PHZ09024.1"/>
    </source>
</evidence>
<dbReference type="AlphaFoldDB" id="A0A2G4SJT1"/>
<gene>
    <name evidence="1" type="ORF">RHIMIDRAFT_69229</name>
</gene>
<dbReference type="Proteomes" id="UP000242254">
    <property type="component" value="Unassembled WGS sequence"/>
</dbReference>
<protein>
    <recommendedName>
        <fullName evidence="3">Integrase zinc-binding domain-containing protein</fullName>
    </recommendedName>
</protein>
<evidence type="ECO:0008006" key="3">
    <source>
        <dbReference type="Google" id="ProtNLM"/>
    </source>
</evidence>
<reference evidence="1 2" key="1">
    <citation type="journal article" date="2016" name="Proc. Natl. Acad. Sci. U.S.A.">
        <title>Lipid metabolic changes in an early divergent fungus govern the establishment of a mutualistic symbiosis with endobacteria.</title>
        <authorList>
            <person name="Lastovetsky O.A."/>
            <person name="Gaspar M.L."/>
            <person name="Mondo S.J."/>
            <person name="LaButti K.M."/>
            <person name="Sandor L."/>
            <person name="Grigoriev I.V."/>
            <person name="Henry S.A."/>
            <person name="Pawlowska T.E."/>
        </authorList>
    </citation>
    <scope>NUCLEOTIDE SEQUENCE [LARGE SCALE GENOMIC DNA]</scope>
    <source>
        <strain evidence="1 2">ATCC 52813</strain>
    </source>
</reference>
<sequence>MLINWFDTLLQYDFKVVHLPGIDNILPDTLSRLYEIEEPANELGGDKAHLLNKAVSKLPSEDSGEYMTPPKEERKLIFLREHLKGHFGSDAIYYALKRKSIY</sequence>